<dbReference type="FunCoup" id="A0A1Y1ZB19">
    <property type="interactions" value="1004"/>
</dbReference>
<evidence type="ECO:0000256" key="7">
    <source>
        <dbReference type="ARBA" id="ARBA00022898"/>
    </source>
</evidence>
<dbReference type="Pfam" id="PF00155">
    <property type="entry name" value="Aminotran_1_2"/>
    <property type="match status" value="1"/>
</dbReference>
<accession>A0A1Y1ZB19</accession>
<name>A0A1Y1ZB19_9FUNG</name>
<evidence type="ECO:0000256" key="6">
    <source>
        <dbReference type="ARBA" id="ARBA00022679"/>
    </source>
</evidence>
<feature type="domain" description="Aminotransferase class I/classII large" evidence="12">
    <location>
        <begin position="129"/>
        <end position="498"/>
    </location>
</feature>
<proteinExistence type="inferred from homology"/>
<evidence type="ECO:0000313" key="14">
    <source>
        <dbReference type="Proteomes" id="UP000193498"/>
    </source>
</evidence>
<evidence type="ECO:0000256" key="11">
    <source>
        <dbReference type="SAM" id="Phobius"/>
    </source>
</evidence>
<keyword evidence="11" id="KW-0812">Transmembrane</keyword>
<evidence type="ECO:0000256" key="5">
    <source>
        <dbReference type="ARBA" id="ARBA00013220"/>
    </source>
</evidence>
<dbReference type="InterPro" id="IPR015422">
    <property type="entry name" value="PyrdxlP-dep_Trfase_small"/>
</dbReference>
<dbReference type="Proteomes" id="UP000193498">
    <property type="component" value="Unassembled WGS sequence"/>
</dbReference>
<dbReference type="PANTHER" id="PTHR13693">
    <property type="entry name" value="CLASS II AMINOTRANSFERASE/8-AMINO-7-OXONONANOATE SYNTHASE"/>
    <property type="match status" value="1"/>
</dbReference>
<comment type="similarity">
    <text evidence="4">Belongs to the class-II pyridoxal-phosphate-dependent aminotransferase family.</text>
</comment>
<reference evidence="13 14" key="1">
    <citation type="submission" date="2016-07" db="EMBL/GenBank/DDBJ databases">
        <title>Pervasive Adenine N6-methylation of Active Genes in Fungi.</title>
        <authorList>
            <consortium name="DOE Joint Genome Institute"/>
            <person name="Mondo S.J."/>
            <person name="Dannebaum R.O."/>
            <person name="Kuo R.C."/>
            <person name="Labutti K."/>
            <person name="Haridas S."/>
            <person name="Kuo A."/>
            <person name="Salamov A."/>
            <person name="Ahrendt S.R."/>
            <person name="Lipzen A."/>
            <person name="Sullivan W."/>
            <person name="Andreopoulos W.B."/>
            <person name="Clum A."/>
            <person name="Lindquist E."/>
            <person name="Daum C."/>
            <person name="Ramamoorthy G.K."/>
            <person name="Gryganskyi A."/>
            <person name="Culley D."/>
            <person name="Magnuson J.K."/>
            <person name="James T.Y."/>
            <person name="O'Malley M.A."/>
            <person name="Stajich J.E."/>
            <person name="Spatafora J.W."/>
            <person name="Visel A."/>
            <person name="Grigoriev I.V."/>
        </authorList>
    </citation>
    <scope>NUCLEOTIDE SEQUENCE [LARGE SCALE GENOMIC DNA]</scope>
    <source>
        <strain evidence="13 14">CBS 931.73</strain>
    </source>
</reference>
<gene>
    <name evidence="13" type="ORF">K493DRAFT_251475</name>
</gene>
<organism evidence="13 14">
    <name type="scientific">Basidiobolus meristosporus CBS 931.73</name>
    <dbReference type="NCBI Taxonomy" id="1314790"/>
    <lineage>
        <taxon>Eukaryota</taxon>
        <taxon>Fungi</taxon>
        <taxon>Fungi incertae sedis</taxon>
        <taxon>Zoopagomycota</taxon>
        <taxon>Entomophthoromycotina</taxon>
        <taxon>Basidiobolomycetes</taxon>
        <taxon>Basidiobolales</taxon>
        <taxon>Basidiobolaceae</taxon>
        <taxon>Basidiobolus</taxon>
    </lineage>
</organism>
<dbReference type="AlphaFoldDB" id="A0A1Y1ZB19"/>
<dbReference type="GO" id="GO:0005783">
    <property type="term" value="C:endoplasmic reticulum"/>
    <property type="evidence" value="ECO:0007669"/>
    <property type="project" value="TreeGrafter"/>
</dbReference>
<dbReference type="EMBL" id="MCFE01000012">
    <property type="protein sequence ID" value="ORY06975.1"/>
    <property type="molecule type" value="Genomic_DNA"/>
</dbReference>
<dbReference type="InterPro" id="IPR050087">
    <property type="entry name" value="AON_synthase_class-II"/>
</dbReference>
<keyword evidence="11" id="KW-1133">Transmembrane helix</keyword>
<evidence type="ECO:0000313" key="13">
    <source>
        <dbReference type="EMBL" id="ORY06975.1"/>
    </source>
</evidence>
<comment type="cofactor">
    <cofactor evidence="1">
        <name>pyridoxal 5'-phosphate</name>
        <dbReference type="ChEBI" id="CHEBI:597326"/>
    </cofactor>
</comment>
<dbReference type="OrthoDB" id="3168162at2759"/>
<dbReference type="GO" id="GO:0046513">
    <property type="term" value="P:ceramide biosynthetic process"/>
    <property type="evidence" value="ECO:0007669"/>
    <property type="project" value="TreeGrafter"/>
</dbReference>
<keyword evidence="8" id="KW-0746">Sphingolipid metabolism</keyword>
<dbReference type="FunFam" id="3.40.640.10:FF:000049">
    <property type="entry name" value="serine palmitoyltransferase 1 isoform X1"/>
    <property type="match status" value="1"/>
</dbReference>
<dbReference type="InterPro" id="IPR004839">
    <property type="entry name" value="Aminotransferase_I/II_large"/>
</dbReference>
<dbReference type="GO" id="GO:0004758">
    <property type="term" value="F:serine C-palmitoyltransferase activity"/>
    <property type="evidence" value="ECO:0007669"/>
    <property type="project" value="UniProtKB-EC"/>
</dbReference>
<dbReference type="GO" id="GO:0030170">
    <property type="term" value="F:pyridoxal phosphate binding"/>
    <property type="evidence" value="ECO:0007669"/>
    <property type="project" value="InterPro"/>
</dbReference>
<comment type="caution">
    <text evidence="13">The sequence shown here is derived from an EMBL/GenBank/DDBJ whole genome shotgun (WGS) entry which is preliminary data.</text>
</comment>
<protein>
    <recommendedName>
        <fullName evidence="5">serine C-palmitoyltransferase</fullName>
        <ecNumber evidence="5">2.3.1.50</ecNumber>
    </recommendedName>
</protein>
<sequence length="510" mass="56736">METVQASASSPIADIFNTIYSGFHTLYSYIPGSSIVVRYIKNSYQNDPFRVVLELCLIFFALRYLLAKKYRIDSNYVKLTEKEVEDLVEEWQPESLVPELSEYDKAVLDKVPVIAGPPGPKHKLADGRTVLNLASFNFLGLMANEEIKTEAIDTLRKYGVGSCGPPGFYGTLDVHKQLEKDIANFLGTEEAIIYSQGFSTISSVIPAYSKRGDIIVCDSGVNFSIQKGVQISRSIVKYFNHNDMDDLERVLKSIQEEDLKTKRPLTRRFIVVEGLYMNYGDIAPLERLVELKNKYKYRLILDESLSIGVLGKRGAGITEHTGVPVEEIDFLVGSMCHALTSSGGFSAGTREIIDHQRLSGLAYTFSASLPAVLAVSAREGLSIIQKNPDLIGNLRANIAVFRTTLLNIPTITLGDAHEQSPVIHIRIHPSVIEKLNLSKDDQEKILQDIVDEAEKDGVLLTRSMYVHQQEVKLPQPSIRLCPSAAHTKKESEKAASTIKSVITKVMSKRK</sequence>
<keyword evidence="14" id="KW-1185">Reference proteome</keyword>
<dbReference type="Gene3D" id="3.40.640.10">
    <property type="entry name" value="Type I PLP-dependent aspartate aminotransferase-like (Major domain)"/>
    <property type="match status" value="1"/>
</dbReference>
<dbReference type="Gene3D" id="3.90.1150.10">
    <property type="entry name" value="Aspartate Aminotransferase, domain 1"/>
    <property type="match status" value="1"/>
</dbReference>
<comment type="pathway">
    <text evidence="2">Lipid metabolism; sphingolipid metabolism.</text>
</comment>
<evidence type="ECO:0000259" key="12">
    <source>
        <dbReference type="Pfam" id="PF00155"/>
    </source>
</evidence>
<evidence type="ECO:0000256" key="10">
    <source>
        <dbReference type="ARBA" id="ARBA00023315"/>
    </source>
</evidence>
<dbReference type="InParanoid" id="A0A1Y1ZB19"/>
<evidence type="ECO:0000256" key="3">
    <source>
        <dbReference type="ARBA" id="ARBA00004991"/>
    </source>
</evidence>
<keyword evidence="11" id="KW-0472">Membrane</keyword>
<comment type="pathway">
    <text evidence="3">Sphingolipid metabolism.</text>
</comment>
<evidence type="ECO:0000256" key="9">
    <source>
        <dbReference type="ARBA" id="ARBA00023098"/>
    </source>
</evidence>
<evidence type="ECO:0000256" key="1">
    <source>
        <dbReference type="ARBA" id="ARBA00001933"/>
    </source>
</evidence>
<dbReference type="InterPro" id="IPR015424">
    <property type="entry name" value="PyrdxlP-dep_Trfase"/>
</dbReference>
<dbReference type="GO" id="GO:0016020">
    <property type="term" value="C:membrane"/>
    <property type="evidence" value="ECO:0007669"/>
    <property type="project" value="GOC"/>
</dbReference>
<keyword evidence="7" id="KW-0663">Pyridoxal phosphate</keyword>
<evidence type="ECO:0000256" key="4">
    <source>
        <dbReference type="ARBA" id="ARBA00008392"/>
    </source>
</evidence>
<keyword evidence="9" id="KW-0443">Lipid metabolism</keyword>
<dbReference type="PANTHER" id="PTHR13693:SF2">
    <property type="entry name" value="SERINE PALMITOYLTRANSFERASE 1"/>
    <property type="match status" value="1"/>
</dbReference>
<evidence type="ECO:0000256" key="2">
    <source>
        <dbReference type="ARBA" id="ARBA00004760"/>
    </source>
</evidence>
<dbReference type="GO" id="GO:0046512">
    <property type="term" value="P:sphingosine biosynthetic process"/>
    <property type="evidence" value="ECO:0007669"/>
    <property type="project" value="TreeGrafter"/>
</dbReference>
<feature type="transmembrane region" description="Helical" evidence="11">
    <location>
        <begin position="48"/>
        <end position="66"/>
    </location>
</feature>
<keyword evidence="6 13" id="KW-0808">Transferase</keyword>
<dbReference type="EC" id="2.3.1.50" evidence="5"/>
<evidence type="ECO:0000256" key="8">
    <source>
        <dbReference type="ARBA" id="ARBA00022919"/>
    </source>
</evidence>
<dbReference type="InterPro" id="IPR015421">
    <property type="entry name" value="PyrdxlP-dep_Trfase_major"/>
</dbReference>
<keyword evidence="10" id="KW-0012">Acyltransferase</keyword>
<dbReference type="STRING" id="1314790.A0A1Y1ZB19"/>
<dbReference type="SUPFAM" id="SSF53383">
    <property type="entry name" value="PLP-dependent transferases"/>
    <property type="match status" value="1"/>
</dbReference>